<gene>
    <name evidence="2" type="ORF">PQR62_25035</name>
</gene>
<feature type="chain" id="PRO_5046677833" description="Lipoprotein" evidence="1">
    <location>
        <begin position="23"/>
        <end position="68"/>
    </location>
</feature>
<dbReference type="PROSITE" id="PS51257">
    <property type="entry name" value="PROKAR_LIPOPROTEIN"/>
    <property type="match status" value="1"/>
</dbReference>
<accession>A0ABW9AGX1</accession>
<dbReference type="Proteomes" id="UP001629246">
    <property type="component" value="Unassembled WGS sequence"/>
</dbReference>
<dbReference type="RefSeq" id="WP_408160798.1">
    <property type="nucleotide sequence ID" value="NZ_JAQQFM010000017.1"/>
</dbReference>
<keyword evidence="1" id="KW-0732">Signal</keyword>
<sequence length="68" mass="7602">MRQSLILVICALAICACSRSPAEQLAYQHAEEQYQINKENSARYRQSLEDGEEIVPAPIILTSAHSKN</sequence>
<dbReference type="EMBL" id="JAQQFM010000017">
    <property type="protein sequence ID" value="MFL9927562.1"/>
    <property type="molecule type" value="Genomic_DNA"/>
</dbReference>
<name>A0ABW9AGX1_9BURK</name>
<keyword evidence="3" id="KW-1185">Reference proteome</keyword>
<evidence type="ECO:0000313" key="2">
    <source>
        <dbReference type="EMBL" id="MFL9927562.1"/>
    </source>
</evidence>
<reference evidence="2 3" key="1">
    <citation type="journal article" date="2024" name="Chem. Sci.">
        <title>Discovery of megapolipeptins by genome mining of a Burkholderiales bacteria collection.</title>
        <authorList>
            <person name="Paulo B.S."/>
            <person name="Recchia M.J.J."/>
            <person name="Lee S."/>
            <person name="Fergusson C.H."/>
            <person name="Romanowski S.B."/>
            <person name="Hernandez A."/>
            <person name="Krull N."/>
            <person name="Liu D.Y."/>
            <person name="Cavanagh H."/>
            <person name="Bos A."/>
            <person name="Gray C.A."/>
            <person name="Murphy B.T."/>
            <person name="Linington R.G."/>
            <person name="Eustaquio A.S."/>
        </authorList>
    </citation>
    <scope>NUCLEOTIDE SEQUENCE [LARGE SCALE GENOMIC DNA]</scope>
    <source>
        <strain evidence="2 3">RL21-008-BIB-A</strain>
    </source>
</reference>
<evidence type="ECO:0000313" key="3">
    <source>
        <dbReference type="Proteomes" id="UP001629246"/>
    </source>
</evidence>
<feature type="signal peptide" evidence="1">
    <location>
        <begin position="1"/>
        <end position="22"/>
    </location>
</feature>
<proteinExistence type="predicted"/>
<protein>
    <recommendedName>
        <fullName evidence="4">Lipoprotein</fullName>
    </recommendedName>
</protein>
<organism evidence="2 3">
    <name type="scientific">Herbaspirillum lusitanum</name>
    <dbReference type="NCBI Taxonomy" id="213312"/>
    <lineage>
        <taxon>Bacteria</taxon>
        <taxon>Pseudomonadati</taxon>
        <taxon>Pseudomonadota</taxon>
        <taxon>Betaproteobacteria</taxon>
        <taxon>Burkholderiales</taxon>
        <taxon>Oxalobacteraceae</taxon>
        <taxon>Herbaspirillum</taxon>
    </lineage>
</organism>
<evidence type="ECO:0000256" key="1">
    <source>
        <dbReference type="SAM" id="SignalP"/>
    </source>
</evidence>
<evidence type="ECO:0008006" key="4">
    <source>
        <dbReference type="Google" id="ProtNLM"/>
    </source>
</evidence>
<comment type="caution">
    <text evidence="2">The sequence shown here is derived from an EMBL/GenBank/DDBJ whole genome shotgun (WGS) entry which is preliminary data.</text>
</comment>